<keyword evidence="3" id="KW-1185">Reference proteome</keyword>
<dbReference type="GO" id="GO:0043190">
    <property type="term" value="C:ATP-binding cassette (ABC) transporter complex"/>
    <property type="evidence" value="ECO:0007669"/>
    <property type="project" value="InterPro"/>
</dbReference>
<gene>
    <name evidence="2" type="ORF">HLPR_23780</name>
</gene>
<dbReference type="RefSeq" id="WP_338535649.1">
    <property type="nucleotide sequence ID" value="NZ_AP028654.1"/>
</dbReference>
<dbReference type="Proteomes" id="UP001321786">
    <property type="component" value="Chromosome"/>
</dbReference>
<dbReference type="GO" id="GO:0022857">
    <property type="term" value="F:transmembrane transporter activity"/>
    <property type="evidence" value="ECO:0007669"/>
    <property type="project" value="InterPro"/>
</dbReference>
<feature type="domain" description="ABC-type glycine betaine transport system substrate-binding" evidence="1">
    <location>
        <begin position="36"/>
        <end position="315"/>
    </location>
</feature>
<protein>
    <submittedName>
        <fullName evidence="2">ABC transporter substrate-binding protein</fullName>
    </submittedName>
</protein>
<dbReference type="Pfam" id="PF04069">
    <property type="entry name" value="OpuAC"/>
    <property type="match status" value="1"/>
</dbReference>
<accession>A0AAU9EGZ7</accession>
<dbReference type="InterPro" id="IPR007210">
    <property type="entry name" value="ABC_Gly_betaine_transp_sub-bd"/>
</dbReference>
<dbReference type="EMBL" id="AP028654">
    <property type="protein sequence ID" value="BEP30047.1"/>
    <property type="molecule type" value="Genomic_DNA"/>
</dbReference>
<dbReference type="CDD" id="cd13641">
    <property type="entry name" value="PBP2_HisX_like"/>
    <property type="match status" value="1"/>
</dbReference>
<reference evidence="2 3" key="1">
    <citation type="submission" date="2023-08" db="EMBL/GenBank/DDBJ databases">
        <title>Helicovermis profunda gen. nov., sp. nov., a novel mesophilic, fermentative bacterium within the Bacillota from a deep-sea hydrothermal vent chimney.</title>
        <authorList>
            <person name="Miyazaki U."/>
            <person name="Mizutani D."/>
            <person name="Hashimoto Y."/>
            <person name="Tame A."/>
            <person name="Sawayama S."/>
            <person name="Miyazaki J."/>
            <person name="Takai K."/>
            <person name="Nakagawa S."/>
        </authorList>
    </citation>
    <scope>NUCLEOTIDE SEQUENCE [LARGE SCALE GENOMIC DNA]</scope>
    <source>
        <strain evidence="2 3">S502</strain>
    </source>
</reference>
<organism evidence="2 3">
    <name type="scientific">Helicovermis profundi</name>
    <dbReference type="NCBI Taxonomy" id="3065157"/>
    <lineage>
        <taxon>Bacteria</taxon>
        <taxon>Bacillati</taxon>
        <taxon>Bacillota</taxon>
        <taxon>Clostridia</taxon>
        <taxon>Helicovermis</taxon>
    </lineage>
</organism>
<dbReference type="Gene3D" id="3.40.190.100">
    <property type="entry name" value="Glycine betaine-binding periplasmic protein, domain 2"/>
    <property type="match status" value="1"/>
</dbReference>
<evidence type="ECO:0000313" key="3">
    <source>
        <dbReference type="Proteomes" id="UP001321786"/>
    </source>
</evidence>
<sequence length="337" mass="37724">MKKVLIVILALILLISLAGCGTTNEVKKDSTTEVNKKLVFADASWDSIRLHNAVAGYILEKGYGYEIEMIPGSSPNLITAHAKGDVNIFMENWPDNLESYHTAVKDGSIVEVGVNFDDNAQGFYVPKYLIEGDESRGIKALAPDLKTVEDLNKYSELFPDQEDPGMGAIVNAPPSWAVSEVMEAKYKLYGLDKKFNLVSSGSDSALSASLSAAYEKGKPWVGYYWEPTWVSGKYEIVRLGEAPFDQALWDDGYKCEFKTVDCTITVDKATYENDPDVVEFLSKYKTNSLLISESLAYMMNNDADINETAKWFLEEKQDVWKQWVSEDIYKKVLATLK</sequence>
<name>A0AAU9EGZ7_9FIRM</name>
<dbReference type="AlphaFoldDB" id="A0AAU9EGZ7"/>
<evidence type="ECO:0000313" key="2">
    <source>
        <dbReference type="EMBL" id="BEP30047.1"/>
    </source>
</evidence>
<proteinExistence type="predicted"/>
<dbReference type="PROSITE" id="PS51257">
    <property type="entry name" value="PROKAR_LIPOPROTEIN"/>
    <property type="match status" value="1"/>
</dbReference>
<dbReference type="KEGG" id="hprf:HLPR_23780"/>
<evidence type="ECO:0000259" key="1">
    <source>
        <dbReference type="Pfam" id="PF04069"/>
    </source>
</evidence>
<dbReference type="SUPFAM" id="SSF53850">
    <property type="entry name" value="Periplasmic binding protein-like II"/>
    <property type="match status" value="1"/>
</dbReference>
<dbReference type="Gene3D" id="3.40.190.10">
    <property type="entry name" value="Periplasmic binding protein-like II"/>
    <property type="match status" value="1"/>
</dbReference>